<feature type="transmembrane region" description="Helical" evidence="1">
    <location>
        <begin position="56"/>
        <end position="73"/>
    </location>
</feature>
<dbReference type="PANTHER" id="PTHR11360:SF287">
    <property type="entry name" value="MFS MONOCARBOXYLATE TRANSPORTER"/>
    <property type="match status" value="1"/>
</dbReference>
<name>A0ABR1WS77_9PEZI</name>
<dbReference type="InterPro" id="IPR036259">
    <property type="entry name" value="MFS_trans_sf"/>
</dbReference>
<evidence type="ECO:0000313" key="3">
    <source>
        <dbReference type="Proteomes" id="UP001480595"/>
    </source>
</evidence>
<keyword evidence="3" id="KW-1185">Reference proteome</keyword>
<keyword evidence="1" id="KW-1133">Transmembrane helix</keyword>
<evidence type="ECO:0000313" key="2">
    <source>
        <dbReference type="EMBL" id="KAK8086046.1"/>
    </source>
</evidence>
<dbReference type="InterPro" id="IPR050327">
    <property type="entry name" value="Proton-linked_MCT"/>
</dbReference>
<reference evidence="2 3" key="1">
    <citation type="submission" date="2023-01" db="EMBL/GenBank/DDBJ databases">
        <title>Analysis of 21 Apiospora genomes using comparative genomics revels a genus with tremendous synthesis potential of carbohydrate active enzymes and secondary metabolites.</title>
        <authorList>
            <person name="Sorensen T."/>
        </authorList>
    </citation>
    <scope>NUCLEOTIDE SEQUENCE [LARGE SCALE GENOMIC DNA]</scope>
    <source>
        <strain evidence="2 3">CBS 135458</strain>
    </source>
</reference>
<feature type="transmembrane region" description="Helical" evidence="1">
    <location>
        <begin position="144"/>
        <end position="166"/>
    </location>
</feature>
<dbReference type="EMBL" id="JAQQWL010000002">
    <property type="protein sequence ID" value="KAK8086046.1"/>
    <property type="molecule type" value="Genomic_DNA"/>
</dbReference>
<gene>
    <name evidence="2" type="ORF">PG994_001020</name>
</gene>
<dbReference type="RefSeq" id="XP_066720570.1">
    <property type="nucleotide sequence ID" value="XM_066852429.1"/>
</dbReference>
<organism evidence="2 3">
    <name type="scientific">Apiospora phragmitis</name>
    <dbReference type="NCBI Taxonomy" id="2905665"/>
    <lineage>
        <taxon>Eukaryota</taxon>
        <taxon>Fungi</taxon>
        <taxon>Dikarya</taxon>
        <taxon>Ascomycota</taxon>
        <taxon>Pezizomycotina</taxon>
        <taxon>Sordariomycetes</taxon>
        <taxon>Xylariomycetidae</taxon>
        <taxon>Amphisphaeriales</taxon>
        <taxon>Apiosporaceae</taxon>
        <taxon>Apiospora</taxon>
    </lineage>
</organism>
<evidence type="ECO:0000256" key="1">
    <source>
        <dbReference type="SAM" id="Phobius"/>
    </source>
</evidence>
<dbReference type="GeneID" id="92085492"/>
<comment type="caution">
    <text evidence="2">The sequence shown here is derived from an EMBL/GenBank/DDBJ whole genome shotgun (WGS) entry which is preliminary data.</text>
</comment>
<proteinExistence type="predicted"/>
<keyword evidence="1" id="KW-0812">Transmembrane</keyword>
<dbReference type="PANTHER" id="PTHR11360">
    <property type="entry name" value="MONOCARBOXYLATE TRANSPORTER"/>
    <property type="match status" value="1"/>
</dbReference>
<feature type="transmembrane region" description="Helical" evidence="1">
    <location>
        <begin position="21"/>
        <end position="44"/>
    </location>
</feature>
<dbReference type="Proteomes" id="UP001480595">
    <property type="component" value="Unassembled WGS sequence"/>
</dbReference>
<keyword evidence="1" id="KW-0472">Membrane</keyword>
<dbReference type="SUPFAM" id="SSF103473">
    <property type="entry name" value="MFS general substrate transporter"/>
    <property type="match status" value="1"/>
</dbReference>
<accession>A0ABR1WS77</accession>
<protein>
    <submittedName>
        <fullName evidence="2">MFS general substrate transporter</fullName>
    </submittedName>
</protein>
<sequence>MWLRCLIYTVSPIGAAFTTSATALVVCLGALYGIGAGLLFAPSIDFLGDWFVERKSFTYGVICGAGAAAGAGLSPVYAPLFMVFLAATIVQALAHYGPSVYLPSMGADLGLSSEQGALLVALLNLAQAIGQPLQGILTHSKASFYTSLVLSTLGGGVEILLIWPFARNLLSLSL</sequence>